<feature type="compositionally biased region" description="Basic residues" evidence="1">
    <location>
        <begin position="101"/>
        <end position="114"/>
    </location>
</feature>
<proteinExistence type="predicted"/>
<name>A0AAE0FGG9_9CHLO</name>
<keyword evidence="3" id="KW-1185">Reference proteome</keyword>
<dbReference type="Proteomes" id="UP001190700">
    <property type="component" value="Unassembled WGS sequence"/>
</dbReference>
<gene>
    <name evidence="2" type="ORF">CYMTET_31771</name>
</gene>
<evidence type="ECO:0000256" key="1">
    <source>
        <dbReference type="SAM" id="MobiDB-lite"/>
    </source>
</evidence>
<organism evidence="2 3">
    <name type="scientific">Cymbomonas tetramitiformis</name>
    <dbReference type="NCBI Taxonomy" id="36881"/>
    <lineage>
        <taxon>Eukaryota</taxon>
        <taxon>Viridiplantae</taxon>
        <taxon>Chlorophyta</taxon>
        <taxon>Pyramimonadophyceae</taxon>
        <taxon>Pyramimonadales</taxon>
        <taxon>Pyramimonadaceae</taxon>
        <taxon>Cymbomonas</taxon>
    </lineage>
</organism>
<accession>A0AAE0FGG9</accession>
<feature type="compositionally biased region" description="Acidic residues" evidence="1">
    <location>
        <begin position="167"/>
        <end position="177"/>
    </location>
</feature>
<dbReference type="EMBL" id="LGRX02018932">
    <property type="protein sequence ID" value="KAK3259212.1"/>
    <property type="molecule type" value="Genomic_DNA"/>
</dbReference>
<evidence type="ECO:0000313" key="3">
    <source>
        <dbReference type="Proteomes" id="UP001190700"/>
    </source>
</evidence>
<evidence type="ECO:0000313" key="2">
    <source>
        <dbReference type="EMBL" id="KAK3259212.1"/>
    </source>
</evidence>
<sequence>MEAEALQRAAPILRVNHQRRLLVEGKGYTAEDSPEDDVDELVESEAEADVRLEAMGPQELGELLAVGEGIINFIDDELGALRRPNRSGDSHGGVRVEFRRSGRPRHWSRAAAQRRHGDDGVGKLISSGAGGCGRRRTGGIAPSTAGNPKTAAKRHGTVGGHVRDNVASDDADANALE</sequence>
<dbReference type="AlphaFoldDB" id="A0AAE0FGG9"/>
<reference evidence="2 3" key="1">
    <citation type="journal article" date="2015" name="Genome Biol. Evol.">
        <title>Comparative Genomics of a Bacterivorous Green Alga Reveals Evolutionary Causalities and Consequences of Phago-Mixotrophic Mode of Nutrition.</title>
        <authorList>
            <person name="Burns J.A."/>
            <person name="Paasch A."/>
            <person name="Narechania A."/>
            <person name="Kim E."/>
        </authorList>
    </citation>
    <scope>NUCLEOTIDE SEQUENCE [LARGE SCALE GENOMIC DNA]</scope>
    <source>
        <strain evidence="2 3">PLY_AMNH</strain>
    </source>
</reference>
<feature type="region of interest" description="Disordered" evidence="1">
    <location>
        <begin position="81"/>
        <end position="177"/>
    </location>
</feature>
<protein>
    <submittedName>
        <fullName evidence="2">Uncharacterized protein</fullName>
    </submittedName>
</protein>
<feature type="compositionally biased region" description="Basic and acidic residues" evidence="1">
    <location>
        <begin position="86"/>
        <end position="100"/>
    </location>
</feature>
<comment type="caution">
    <text evidence="2">The sequence shown here is derived from an EMBL/GenBank/DDBJ whole genome shotgun (WGS) entry which is preliminary data.</text>
</comment>